<dbReference type="RefSeq" id="WP_016175505.1">
    <property type="nucleotide sequence ID" value="NZ_KE136389.1"/>
</dbReference>
<proteinExistence type="predicted"/>
<dbReference type="eggNOG" id="ENOG5032KW7">
    <property type="taxonomic scope" value="Bacteria"/>
</dbReference>
<dbReference type="HOGENOM" id="CLU_173158_0_0_9"/>
<accession>S0J5N6</accession>
<dbReference type="STRING" id="41997.RV16_GL000639"/>
<reference evidence="1 2" key="1">
    <citation type="submission" date="2013-03" db="EMBL/GenBank/DDBJ databases">
        <title>The Genome Sequence of Enterococcus saccharolyticus ATCC_43076 (Illumina only assembly).</title>
        <authorList>
            <consortium name="The Broad Institute Genomics Platform"/>
            <consortium name="The Broad Institute Genome Sequencing Center for Infectious Disease"/>
            <person name="Earl A."/>
            <person name="Russ C."/>
            <person name="Gilmore M."/>
            <person name="Surin D."/>
            <person name="Walker B."/>
            <person name="Young S."/>
            <person name="Zeng Q."/>
            <person name="Gargeya S."/>
            <person name="Fitzgerald M."/>
            <person name="Haas B."/>
            <person name="Abouelleil A."/>
            <person name="Allen A.W."/>
            <person name="Alvarado L."/>
            <person name="Arachchi H.M."/>
            <person name="Berlin A.M."/>
            <person name="Chapman S.B."/>
            <person name="Gainer-Dewar J."/>
            <person name="Goldberg J."/>
            <person name="Griggs A."/>
            <person name="Gujja S."/>
            <person name="Hansen M."/>
            <person name="Howarth C."/>
            <person name="Imamovic A."/>
            <person name="Ireland A."/>
            <person name="Larimer J."/>
            <person name="McCowan C."/>
            <person name="Murphy C."/>
            <person name="Pearson M."/>
            <person name="Poon T.W."/>
            <person name="Priest M."/>
            <person name="Roberts A."/>
            <person name="Saif S."/>
            <person name="Shea T."/>
            <person name="Sisk P."/>
            <person name="Sykes S."/>
            <person name="Wortman J."/>
            <person name="Nusbaum C."/>
            <person name="Birren B."/>
        </authorList>
    </citation>
    <scope>NUCLEOTIDE SEQUENCE [LARGE SCALE GENOMIC DNA]</scope>
    <source>
        <strain evidence="1 2">ATCC 43076</strain>
    </source>
</reference>
<protein>
    <submittedName>
        <fullName evidence="1">Uncharacterized protein</fullName>
    </submittedName>
</protein>
<name>S0J5N6_9ENTE</name>
<dbReference type="PATRIC" id="fig|1139996.3.peg.1705"/>
<comment type="caution">
    <text evidence="1">The sequence shown here is derived from an EMBL/GenBank/DDBJ whole genome shotgun (WGS) entry which is preliminary data.</text>
</comment>
<keyword evidence="2" id="KW-1185">Reference proteome</keyword>
<gene>
    <name evidence="1" type="ORF">OMQ_01716</name>
</gene>
<sequence length="88" mass="10370">MDIRNRLDNLSEAVITAFSDNFIFLISSDKVQHYPARDWTKEEVQASLTERLGTDYTLEQWQERVIAINQTRDLVAVIPKYQRIEQVK</sequence>
<evidence type="ECO:0000313" key="1">
    <source>
        <dbReference type="EMBL" id="EOT28204.1"/>
    </source>
</evidence>
<organism evidence="1 2">
    <name type="scientific">Enterococcus saccharolyticus subsp. saccharolyticus ATCC 43076</name>
    <dbReference type="NCBI Taxonomy" id="1139996"/>
    <lineage>
        <taxon>Bacteria</taxon>
        <taxon>Bacillati</taxon>
        <taxon>Bacillota</taxon>
        <taxon>Bacilli</taxon>
        <taxon>Lactobacillales</taxon>
        <taxon>Enterococcaceae</taxon>
        <taxon>Enterococcus</taxon>
    </lineage>
</organism>
<evidence type="ECO:0000313" key="2">
    <source>
        <dbReference type="Proteomes" id="UP000014136"/>
    </source>
</evidence>
<dbReference type="EMBL" id="AHYT01000008">
    <property type="protein sequence ID" value="EOT28204.1"/>
    <property type="molecule type" value="Genomic_DNA"/>
</dbReference>
<dbReference type="Proteomes" id="UP000014136">
    <property type="component" value="Unassembled WGS sequence"/>
</dbReference>
<dbReference type="OrthoDB" id="2186315at2"/>
<dbReference type="AlphaFoldDB" id="S0J5N6"/>